<dbReference type="SUPFAM" id="SSF50985">
    <property type="entry name" value="RCC1/BLIP-II"/>
    <property type="match status" value="1"/>
</dbReference>
<keyword evidence="5" id="KW-1185">Reference proteome</keyword>
<evidence type="ECO:0000256" key="1">
    <source>
        <dbReference type="ARBA" id="ARBA00022737"/>
    </source>
</evidence>
<accession>A0A1Q9F1M7</accession>
<dbReference type="EMBL" id="LSRX01000026">
    <property type="protein sequence ID" value="OLQ13561.1"/>
    <property type="molecule type" value="Genomic_DNA"/>
</dbReference>
<dbReference type="AlphaFoldDB" id="A0A1Q9F1M7"/>
<dbReference type="Proteomes" id="UP000186817">
    <property type="component" value="Unassembled WGS sequence"/>
</dbReference>
<dbReference type="InterPro" id="IPR036770">
    <property type="entry name" value="Ankyrin_rpt-contain_sf"/>
</dbReference>
<name>A0A1Q9F1M7_SYMMI</name>
<organism evidence="4 5">
    <name type="scientific">Symbiodinium microadriaticum</name>
    <name type="common">Dinoflagellate</name>
    <name type="synonym">Zooxanthella microadriatica</name>
    <dbReference type="NCBI Taxonomy" id="2951"/>
    <lineage>
        <taxon>Eukaryota</taxon>
        <taxon>Sar</taxon>
        <taxon>Alveolata</taxon>
        <taxon>Dinophyceae</taxon>
        <taxon>Suessiales</taxon>
        <taxon>Symbiodiniaceae</taxon>
        <taxon>Symbiodinium</taxon>
    </lineage>
</organism>
<dbReference type="InterPro" id="IPR009091">
    <property type="entry name" value="RCC1/BLIP-II"/>
</dbReference>
<gene>
    <name evidence="4" type="primary">ANKRD36C</name>
    <name evidence="4" type="ORF">AK812_SmicGene2363</name>
</gene>
<keyword evidence="2" id="KW-0040">ANK repeat</keyword>
<comment type="caution">
    <text evidence="4">The sequence shown here is derived from an EMBL/GenBank/DDBJ whole genome shotgun (WGS) entry which is preliminary data.</text>
</comment>
<dbReference type="PROSITE" id="PS50297">
    <property type="entry name" value="ANK_REP_REGION"/>
    <property type="match status" value="1"/>
</dbReference>
<reference evidence="4 5" key="1">
    <citation type="submission" date="2016-02" db="EMBL/GenBank/DDBJ databases">
        <title>Genome analysis of coral dinoflagellate symbionts highlights evolutionary adaptations to a symbiotic lifestyle.</title>
        <authorList>
            <person name="Aranda M."/>
            <person name="Li Y."/>
            <person name="Liew Y.J."/>
            <person name="Baumgarten S."/>
            <person name="Simakov O."/>
            <person name="Wilson M."/>
            <person name="Piel J."/>
            <person name="Ashoor H."/>
            <person name="Bougouffa S."/>
            <person name="Bajic V.B."/>
            <person name="Ryu T."/>
            <person name="Ravasi T."/>
            <person name="Bayer T."/>
            <person name="Micklem G."/>
            <person name="Kim H."/>
            <person name="Bhak J."/>
            <person name="Lajeunesse T.C."/>
            <person name="Voolstra C.R."/>
        </authorList>
    </citation>
    <scope>NUCLEOTIDE SEQUENCE [LARGE SCALE GENOMIC DNA]</scope>
    <source>
        <strain evidence="4 5">CCMP2467</strain>
    </source>
</reference>
<dbReference type="PANTHER" id="PTHR24173:SF74">
    <property type="entry name" value="ANKYRIN REPEAT DOMAIN-CONTAINING PROTEIN 16"/>
    <property type="match status" value="1"/>
</dbReference>
<keyword evidence="1" id="KW-0677">Repeat</keyword>
<dbReference type="SMART" id="SM00248">
    <property type="entry name" value="ANK"/>
    <property type="match status" value="3"/>
</dbReference>
<protein>
    <submittedName>
        <fullName evidence="4">Ankyrin repeat domain-containing protein 36C</fullName>
    </submittedName>
</protein>
<dbReference type="PROSITE" id="PS50088">
    <property type="entry name" value="ANK_REPEAT"/>
    <property type="match status" value="1"/>
</dbReference>
<dbReference type="PANTHER" id="PTHR24173">
    <property type="entry name" value="ANKYRIN REPEAT CONTAINING"/>
    <property type="match status" value="1"/>
</dbReference>
<dbReference type="Pfam" id="PF00023">
    <property type="entry name" value="Ank"/>
    <property type="match status" value="1"/>
</dbReference>
<evidence type="ECO:0000313" key="4">
    <source>
        <dbReference type="EMBL" id="OLQ13561.1"/>
    </source>
</evidence>
<sequence length="1054" mass="111535">MASWRDLQQAVFLRPAQCLLRVWQFAGPACCFKAKLLARGAGPADPPGEEWWPDLGKCHLLAQLRPGLLSLDRLWAAIRARPEDVNTATPDGRPLTIAVQKGCRGAAELLRKSGAVLTCAGADGLLRESAKGGNVEALQLLLFETSGCLRKEPWASLNARPVKHGGTPLDVAVSQNQQECVELLLKAGGRRSLHRAAELAMPSMVRAWLSEGAAVEECDSSGATPLLLAAKGRGRTAERTECLQLLLRAEAVVDALPITQVTPLMHAASRGVREHCELLLEARADCHCRDRNGRQPIDHATTEDVRALLSAAMSAGQGAECQREEECLWAEEDQATLPAPNPSNLPYAWHQLPQDRHQMTAGYHMLPHAQQAFPQQLGSLAASCYMIISPPKLLRPSVAVKVRAREPVDSLECDVSTAVLRPAYQIVEPISSPPPVVQAARCPACGNVYMTDSVYCRKCGRKRDILSPDLSRPFSVTLPATLPTTAPPPPPPMPVRAGAPGSPVSAALPVEVSSPRAGARGRIGSKMISERAGRRPSMSICSTCHVVLLSGKSTPVRVGADTTLKEVQSHAEAALRTGISKLINSAGETLSRASTVAEAGLRDGDSLNAVARWPEIASTAPAFALRRVDGSVVTWGHKDGGGDCSKVQDQLRNVQEIRSTAGAFAAIRSDGSVVTWGGREFGGDSTKVQHQLRHVLALQSSCAAFAALRMDGSVVCWGAEDVGGNSSKVQKKLKTVRQIQASTAAFAALLANGTVVTWGAPDCGGDSDAAQDRLKNVKSITSSGYAFAAICQDETVVTWGNVADGGDSRAVQEKLKSVKGIATTDSAFAALLGDGSVVAWGAAGAGGDSRPVQSRLKDVRSIRGSAAAFAAILGDESVVTWGCRNCGGDSSAVQHQLTNVEQIQSNDAAFAAVRGDGSVVTWGSRRHGSDSSAVSHRLRQVQQIQASTEAFAALLTDGSVVSWGTDVYGGDSRAVQGKLKGVQHIQENGFAFAALLEDGSVVTWGDPENGGDSSALREQLSQTAWDMQTEPPKKRRRIVGKQPATSRLSSDALK</sequence>
<dbReference type="SUPFAM" id="SSF48403">
    <property type="entry name" value="Ankyrin repeat"/>
    <property type="match status" value="1"/>
</dbReference>
<evidence type="ECO:0000313" key="5">
    <source>
        <dbReference type="Proteomes" id="UP000186817"/>
    </source>
</evidence>
<feature type="compositionally biased region" description="Polar residues" evidence="3">
    <location>
        <begin position="1043"/>
        <end position="1054"/>
    </location>
</feature>
<dbReference type="OrthoDB" id="415179at2759"/>
<proteinExistence type="predicted"/>
<evidence type="ECO:0000256" key="3">
    <source>
        <dbReference type="SAM" id="MobiDB-lite"/>
    </source>
</evidence>
<dbReference type="InterPro" id="IPR002110">
    <property type="entry name" value="Ankyrin_rpt"/>
</dbReference>
<evidence type="ECO:0000256" key="2">
    <source>
        <dbReference type="ARBA" id="ARBA00023043"/>
    </source>
</evidence>
<dbReference type="Gene3D" id="2.130.10.30">
    <property type="entry name" value="Regulator of chromosome condensation 1/beta-lactamase-inhibitor protein II"/>
    <property type="match status" value="2"/>
</dbReference>
<dbReference type="Pfam" id="PF12796">
    <property type="entry name" value="Ank_2"/>
    <property type="match status" value="1"/>
</dbReference>
<dbReference type="Gene3D" id="1.25.40.20">
    <property type="entry name" value="Ankyrin repeat-containing domain"/>
    <property type="match status" value="2"/>
</dbReference>
<feature type="region of interest" description="Disordered" evidence="3">
    <location>
        <begin position="1024"/>
        <end position="1054"/>
    </location>
</feature>